<evidence type="ECO:0000256" key="2">
    <source>
        <dbReference type="ARBA" id="ARBA00022801"/>
    </source>
</evidence>
<feature type="domain" description="Peptidase S33 tripeptidyl aminopeptidase-like C-terminal" evidence="5">
    <location>
        <begin position="496"/>
        <end position="608"/>
    </location>
</feature>
<evidence type="ECO:0000256" key="1">
    <source>
        <dbReference type="ARBA" id="ARBA00010088"/>
    </source>
</evidence>
<evidence type="ECO:0000313" key="6">
    <source>
        <dbReference type="EMBL" id="CAI6280273.1"/>
    </source>
</evidence>
<reference evidence="6" key="1">
    <citation type="submission" date="2023-01" db="EMBL/GenBank/DDBJ databases">
        <authorList>
            <person name="Van Ghelder C."/>
            <person name="Rancurel C."/>
        </authorList>
    </citation>
    <scope>NUCLEOTIDE SEQUENCE</scope>
    <source>
        <strain evidence="6">CNCM I-4278</strain>
    </source>
</reference>
<dbReference type="PANTHER" id="PTHR43248">
    <property type="entry name" value="2-SUCCINYL-6-HYDROXY-2,4-CYCLOHEXADIENE-1-CARBOXYLATE SYNTHASE"/>
    <property type="match status" value="1"/>
</dbReference>
<accession>A0A9W4U4E4</accession>
<feature type="region of interest" description="Disordered" evidence="3">
    <location>
        <begin position="1"/>
        <end position="29"/>
    </location>
</feature>
<comment type="caution">
    <text evidence="6">The sequence shown here is derived from an EMBL/GenBank/DDBJ whole genome shotgun (WGS) entry which is preliminary data.</text>
</comment>
<name>A0A9W4U4E4_9PLEO</name>
<evidence type="ECO:0000313" key="7">
    <source>
        <dbReference type="Proteomes" id="UP001152607"/>
    </source>
</evidence>
<dbReference type="Proteomes" id="UP001152607">
    <property type="component" value="Unassembled WGS sequence"/>
</dbReference>
<dbReference type="InterPro" id="IPR051601">
    <property type="entry name" value="Serine_prot/Carboxylest_S33"/>
</dbReference>
<dbReference type="Gene3D" id="3.40.50.1820">
    <property type="entry name" value="alpha/beta hydrolase"/>
    <property type="match status" value="2"/>
</dbReference>
<dbReference type="GO" id="GO:0016787">
    <property type="term" value="F:hydrolase activity"/>
    <property type="evidence" value="ECO:0007669"/>
    <property type="project" value="UniProtKB-KW"/>
</dbReference>
<evidence type="ECO:0000259" key="4">
    <source>
        <dbReference type="Pfam" id="PF00561"/>
    </source>
</evidence>
<dbReference type="AlphaFoldDB" id="A0A9W4U4E4"/>
<dbReference type="InterPro" id="IPR000073">
    <property type="entry name" value="AB_hydrolase_1"/>
</dbReference>
<dbReference type="InterPro" id="IPR029058">
    <property type="entry name" value="AB_hydrolase_fold"/>
</dbReference>
<feature type="compositionally biased region" description="Basic and acidic residues" evidence="3">
    <location>
        <begin position="13"/>
        <end position="29"/>
    </location>
</feature>
<organism evidence="6 7">
    <name type="scientific">Periconia digitata</name>
    <dbReference type="NCBI Taxonomy" id="1303443"/>
    <lineage>
        <taxon>Eukaryota</taxon>
        <taxon>Fungi</taxon>
        <taxon>Dikarya</taxon>
        <taxon>Ascomycota</taxon>
        <taxon>Pezizomycotina</taxon>
        <taxon>Dothideomycetes</taxon>
        <taxon>Pleosporomycetidae</taxon>
        <taxon>Pleosporales</taxon>
        <taxon>Massarineae</taxon>
        <taxon>Periconiaceae</taxon>
        <taxon>Periconia</taxon>
    </lineage>
</organism>
<feature type="domain" description="AB hydrolase-1" evidence="4">
    <location>
        <begin position="142"/>
        <end position="325"/>
    </location>
</feature>
<sequence length="746" mass="83072">MRDYRSIHTPLLGEKDPEERSTRNGGKAEESTPLKKLVAAMGMLWLFWYMIMEGTLVKIIFPEPSRPIGRPVSHPWKSFSWDNFEGSENLEFRPCYEKDLQCAKLLLPLDYFNGTYPNRTVSIAITKVPAKVPVSDSRYGGPVLVNPGGPGGSGVYFARAAGSMFQWQIAPAPGSFKDGKFYDIIGFDPRGIAFSEPAARCMPDEPTAFDWYLRQATEGMLGSSDAALSRLWSMNHAFGASCKQNSDAAEDPDIKQYMSTASVATDMIKIAEKHAEWVAEQNNVTDFNRDDVKLQYWGFSYGTYLGSTFASMYPDRIARMVLDGVVNVYDYDNSLGQGSLHDTEKDLKSFYSYCKAAGSTCPFTSPTSSIQDIELRVQSIVQSLYHNPIMIATRDYGPDIFTYTDVMTLIFITLYVPKLFPWLAFVLSSVEDRALDGLSVGRPQNHVYQCDFDPIDQWIDGNVAQMAVLCGDGLDQTSTTLSEFEQYWQQLHTISPSVGSLWAMLRMECASWPIKPLYRFGGTDKSDSKFGAANGTSHPILWVSSTADPVTPLASARLMQARFPGSGLLIQDSAGHCSFGSVEPSPCTIARVQKYFQSGELPDQDTICVPEGAPWFALNSTDPDSPFYDPELGPPAENPKIPFDEKNPDDYNLDNEDMLLYLHERRVNAAAKKIRRWAAAQPHSLGGSLVSRKVRGLVMDAVRGDEYGFPEYDAGDFPLGEEFWRFEGRLNRAEGDMNRLGGSFGF</sequence>
<keyword evidence="7" id="KW-1185">Reference proteome</keyword>
<evidence type="ECO:0000256" key="3">
    <source>
        <dbReference type="SAM" id="MobiDB-lite"/>
    </source>
</evidence>
<proteinExistence type="inferred from homology"/>
<dbReference type="Pfam" id="PF00561">
    <property type="entry name" value="Abhydrolase_1"/>
    <property type="match status" value="1"/>
</dbReference>
<dbReference type="PANTHER" id="PTHR43248:SF25">
    <property type="entry name" value="AB HYDROLASE-1 DOMAIN-CONTAINING PROTEIN-RELATED"/>
    <property type="match status" value="1"/>
</dbReference>
<dbReference type="OrthoDB" id="425534at2759"/>
<dbReference type="EMBL" id="CAOQHR010000001">
    <property type="protein sequence ID" value="CAI6280273.1"/>
    <property type="molecule type" value="Genomic_DNA"/>
</dbReference>
<dbReference type="Pfam" id="PF08386">
    <property type="entry name" value="Abhydrolase_4"/>
    <property type="match status" value="1"/>
</dbReference>
<dbReference type="InterPro" id="IPR013595">
    <property type="entry name" value="Pept_S33_TAP-like_C"/>
</dbReference>
<gene>
    <name evidence="6" type="ORF">PDIGIT_LOCUS2083</name>
</gene>
<protein>
    <submittedName>
        <fullName evidence="6">Uncharacterized protein</fullName>
    </submittedName>
</protein>
<evidence type="ECO:0000259" key="5">
    <source>
        <dbReference type="Pfam" id="PF08386"/>
    </source>
</evidence>
<comment type="similarity">
    <text evidence="1">Belongs to the peptidase S33 family.</text>
</comment>
<dbReference type="SUPFAM" id="SSF53474">
    <property type="entry name" value="alpha/beta-Hydrolases"/>
    <property type="match status" value="1"/>
</dbReference>
<keyword evidence="2" id="KW-0378">Hydrolase</keyword>